<dbReference type="Pfam" id="PF04187">
    <property type="entry name" value="Cofac_haem_bdg"/>
    <property type="match status" value="1"/>
</dbReference>
<evidence type="ECO:0000313" key="4">
    <source>
        <dbReference type="EMBL" id="QID18352.1"/>
    </source>
</evidence>
<keyword evidence="5" id="KW-1185">Reference proteome</keyword>
<dbReference type="RefSeq" id="WP_173765924.1">
    <property type="nucleotide sequence ID" value="NZ_CP048836.1"/>
</dbReference>
<accession>A0A6C1B3W2</accession>
<sequence length="383" mass="42158">MWLNTLLTPLLIGLALVAPAAQADTAPPADIDPPVLAVGQAPTLQQTLENLKDDRIVFVGETHTRYDHHLVQLETLKFLHRKYGEVALGVEWFQFPFQSVLDDYVAGRIDEAQMLARSGYFDRWRFDYRLYRPILRYARDNGIAIVALNAPAELTRKIGQGGLKSLSAAERARLPATYGPASAAYRERVRTAFEAHPRQDQGFEDFFEVMQTWDETMAKTASDYVKAHPGRHLLVLAGSGHVMFGDGIPDRVERRTGIRGARLLVGAEHLEQPHVADFVVLSEARTLPPAGQLGVFLNSADARVIVQGLAEDSVLKPLGVVKGDVIVAIDDTPTPDFAGLKLALLDRAPGDEIRMRYRHDDRGVSTEATVAVRLGGAQPPAHP</sequence>
<evidence type="ECO:0000259" key="2">
    <source>
        <dbReference type="Pfam" id="PF04187"/>
    </source>
</evidence>
<dbReference type="InterPro" id="IPR001478">
    <property type="entry name" value="PDZ"/>
</dbReference>
<dbReference type="Gene3D" id="3.40.50.11550">
    <property type="match status" value="1"/>
</dbReference>
<organism evidence="4 5">
    <name type="scientific">Nitrogeniibacter mangrovi</name>
    <dbReference type="NCBI Taxonomy" id="2016596"/>
    <lineage>
        <taxon>Bacteria</taxon>
        <taxon>Pseudomonadati</taxon>
        <taxon>Pseudomonadota</taxon>
        <taxon>Betaproteobacteria</taxon>
        <taxon>Rhodocyclales</taxon>
        <taxon>Zoogloeaceae</taxon>
        <taxon>Nitrogeniibacter</taxon>
    </lineage>
</organism>
<dbReference type="InterPro" id="IPR036034">
    <property type="entry name" value="PDZ_sf"/>
</dbReference>
<dbReference type="Gene3D" id="2.30.42.10">
    <property type="match status" value="1"/>
</dbReference>
<dbReference type="AlphaFoldDB" id="A0A6C1B3W2"/>
<feature type="signal peptide" evidence="1">
    <location>
        <begin position="1"/>
        <end position="23"/>
    </location>
</feature>
<feature type="domain" description="PDZ" evidence="3">
    <location>
        <begin position="291"/>
        <end position="368"/>
    </location>
</feature>
<evidence type="ECO:0000313" key="5">
    <source>
        <dbReference type="Proteomes" id="UP000501991"/>
    </source>
</evidence>
<reference evidence="4 5" key="1">
    <citation type="submission" date="2020-02" db="EMBL/GenBank/DDBJ databases">
        <title>Nitrogenibacter mangrovi gen. nov., sp. nov. isolated from mangrove sediment, a denitrifying betaproteobacterium.</title>
        <authorList>
            <person name="Liao H."/>
            <person name="Tian Y."/>
        </authorList>
    </citation>
    <scope>NUCLEOTIDE SEQUENCE [LARGE SCALE GENOMIC DNA]</scope>
    <source>
        <strain evidence="4 5">M9-3-2</strain>
    </source>
</reference>
<dbReference type="Pfam" id="PF13180">
    <property type="entry name" value="PDZ_2"/>
    <property type="match status" value="1"/>
</dbReference>
<dbReference type="KEGG" id="azq:G3580_12320"/>
<gene>
    <name evidence="4" type="ORF">G3580_12320</name>
</gene>
<keyword evidence="1" id="KW-0732">Signal</keyword>
<dbReference type="EMBL" id="CP048836">
    <property type="protein sequence ID" value="QID18352.1"/>
    <property type="molecule type" value="Genomic_DNA"/>
</dbReference>
<protein>
    <submittedName>
        <fullName evidence="4">PDZ domain-containing protein</fullName>
    </submittedName>
</protein>
<proteinExistence type="predicted"/>
<dbReference type="CDD" id="cd14727">
    <property type="entry name" value="ChanN-like"/>
    <property type="match status" value="1"/>
</dbReference>
<dbReference type="Proteomes" id="UP000501991">
    <property type="component" value="Chromosome"/>
</dbReference>
<dbReference type="SUPFAM" id="SSF50156">
    <property type="entry name" value="PDZ domain-like"/>
    <property type="match status" value="1"/>
</dbReference>
<evidence type="ECO:0000256" key="1">
    <source>
        <dbReference type="SAM" id="SignalP"/>
    </source>
</evidence>
<feature type="chain" id="PRO_5025544416" evidence="1">
    <location>
        <begin position="24"/>
        <end position="383"/>
    </location>
</feature>
<dbReference type="InterPro" id="IPR007314">
    <property type="entry name" value="Cofac_haem-bd_dom"/>
</dbReference>
<feature type="domain" description="Haem-binding uptake Tiki superfamily ChaN" evidence="2">
    <location>
        <begin position="48"/>
        <end position="252"/>
    </location>
</feature>
<evidence type="ECO:0000259" key="3">
    <source>
        <dbReference type="Pfam" id="PF13180"/>
    </source>
</evidence>
<name>A0A6C1B3W2_9RHOO</name>
<dbReference type="SUPFAM" id="SSF159501">
    <property type="entry name" value="EreA/ChaN-like"/>
    <property type="match status" value="1"/>
</dbReference>